<protein>
    <submittedName>
        <fullName evidence="5">AMP-dependent synthetase and ligase</fullName>
    </submittedName>
</protein>
<dbReference type="STRING" id="469383.Cwoe_1008"/>
<evidence type="ECO:0000259" key="3">
    <source>
        <dbReference type="Pfam" id="PF00501"/>
    </source>
</evidence>
<dbReference type="InterPro" id="IPR000873">
    <property type="entry name" value="AMP-dep_synth/lig_dom"/>
</dbReference>
<dbReference type="PANTHER" id="PTHR43201">
    <property type="entry name" value="ACYL-COA SYNTHETASE"/>
    <property type="match status" value="1"/>
</dbReference>
<accession>D3FCG8</accession>
<reference evidence="5 6" key="1">
    <citation type="journal article" date="2010" name="Stand. Genomic Sci.">
        <title>Complete genome sequence of Conexibacter woesei type strain (ID131577).</title>
        <authorList>
            <person name="Pukall R."/>
            <person name="Lapidus A."/>
            <person name="Glavina Del Rio T."/>
            <person name="Copeland A."/>
            <person name="Tice H."/>
            <person name="Cheng J.-F."/>
            <person name="Lucas S."/>
            <person name="Chen F."/>
            <person name="Nolan M."/>
            <person name="Bruce D."/>
            <person name="Goodwin L."/>
            <person name="Pitluck S."/>
            <person name="Mavromatis K."/>
            <person name="Ivanova N."/>
            <person name="Ovchinnikova G."/>
            <person name="Pati A."/>
            <person name="Chen A."/>
            <person name="Palaniappan K."/>
            <person name="Land M."/>
            <person name="Hauser L."/>
            <person name="Chang Y.-J."/>
            <person name="Jeffries C.D."/>
            <person name="Chain P."/>
            <person name="Meincke L."/>
            <person name="Sims D."/>
            <person name="Brettin T."/>
            <person name="Detter J.C."/>
            <person name="Rohde M."/>
            <person name="Goeker M."/>
            <person name="Bristow J."/>
            <person name="Eisen J.A."/>
            <person name="Markowitz V."/>
            <person name="Kyrpides N.C."/>
            <person name="Klenk H.-P."/>
            <person name="Hugenholtz P."/>
        </authorList>
    </citation>
    <scope>NUCLEOTIDE SEQUENCE [LARGE SCALE GENOMIC DNA]</scope>
    <source>
        <strain evidence="6">DSM 14684 / CIP 108061 / JCM 11494 / NBRC 100937 / ID131577</strain>
    </source>
</reference>
<dbReference type="AlphaFoldDB" id="D3FCG8"/>
<feature type="domain" description="AMP-dependent synthetase/ligase" evidence="3">
    <location>
        <begin position="10"/>
        <end position="328"/>
    </location>
</feature>
<dbReference type="SUPFAM" id="SSF56801">
    <property type="entry name" value="Acetyl-CoA synthetase-like"/>
    <property type="match status" value="1"/>
</dbReference>
<evidence type="ECO:0000259" key="4">
    <source>
        <dbReference type="Pfam" id="PF13193"/>
    </source>
</evidence>
<dbReference type="PROSITE" id="PS00455">
    <property type="entry name" value="AMP_BINDING"/>
    <property type="match status" value="1"/>
</dbReference>
<keyword evidence="6" id="KW-1185">Reference proteome</keyword>
<keyword evidence="2 5" id="KW-0436">Ligase</keyword>
<dbReference type="GO" id="GO:0006631">
    <property type="term" value="P:fatty acid metabolic process"/>
    <property type="evidence" value="ECO:0007669"/>
    <property type="project" value="TreeGrafter"/>
</dbReference>
<sequence length="472" mass="48324">MTSPLLVERFAARAAATPGAVALRDAAGSVTYGELAARVEACARGAAGVAGAAAVAGSRRIALLPRSDTSSLAVVLGAMRAGVSVVLLHRHLTAPQLDHALEVAAPAVVIASGRLPVAFGELGARVPVLAPEELASAAASPTRRAAPADELLVGLTSGTSGEPKLFVRDQASWAATLDRSDSAFDVRPGERVAVPGPLDHTHFLYGALHALTRGAAVDLRPLAQVFADGEPVPHAYLVPTLAHDLADALGAAPRAEVRTIASSAAPWPASARERLARLLPAATIAHFYGASELSFVTLDGRPFPGVEIELRDGGEVHVRSDMLFSGYLTAAGLRGGPDADGWFSVGDVGSLTDGVLTLAGRGSDTIVSGGLNVEPAEVESALAALPGVAEVACVGLPDERMGAVPVAVLVLSPGAAAPPRAALRAHARATLPQPSRPRRAYVVDALPRSPRGKLLRDELARRLLDGAARELA</sequence>
<feature type="domain" description="AMP-binding enzyme C-terminal" evidence="4">
    <location>
        <begin position="377"/>
        <end position="453"/>
    </location>
</feature>
<dbReference type="RefSeq" id="WP_012932494.1">
    <property type="nucleotide sequence ID" value="NC_013739.1"/>
</dbReference>
<evidence type="ECO:0000313" key="6">
    <source>
        <dbReference type="Proteomes" id="UP000008229"/>
    </source>
</evidence>
<dbReference type="InterPro" id="IPR025110">
    <property type="entry name" value="AMP-bd_C"/>
</dbReference>
<evidence type="ECO:0000256" key="2">
    <source>
        <dbReference type="ARBA" id="ARBA00022598"/>
    </source>
</evidence>
<dbReference type="KEGG" id="cwo:Cwoe_1008"/>
<dbReference type="eggNOG" id="COG0318">
    <property type="taxonomic scope" value="Bacteria"/>
</dbReference>
<dbReference type="Gene3D" id="3.30.300.30">
    <property type="match status" value="1"/>
</dbReference>
<dbReference type="InterPro" id="IPR020845">
    <property type="entry name" value="AMP-binding_CS"/>
</dbReference>
<dbReference type="Pfam" id="PF00501">
    <property type="entry name" value="AMP-binding"/>
    <property type="match status" value="1"/>
</dbReference>
<dbReference type="Proteomes" id="UP000008229">
    <property type="component" value="Chromosome"/>
</dbReference>
<evidence type="ECO:0000313" key="5">
    <source>
        <dbReference type="EMBL" id="ADB49441.1"/>
    </source>
</evidence>
<dbReference type="InterPro" id="IPR045851">
    <property type="entry name" value="AMP-bd_C_sf"/>
</dbReference>
<dbReference type="GO" id="GO:0031956">
    <property type="term" value="F:medium-chain fatty acid-CoA ligase activity"/>
    <property type="evidence" value="ECO:0007669"/>
    <property type="project" value="TreeGrafter"/>
</dbReference>
<name>D3FCG8_CONWI</name>
<organism evidence="5 6">
    <name type="scientific">Conexibacter woesei (strain DSM 14684 / CCUG 47730 / CIP 108061 / JCM 11494 / NBRC 100937 / ID131577)</name>
    <dbReference type="NCBI Taxonomy" id="469383"/>
    <lineage>
        <taxon>Bacteria</taxon>
        <taxon>Bacillati</taxon>
        <taxon>Actinomycetota</taxon>
        <taxon>Thermoleophilia</taxon>
        <taxon>Solirubrobacterales</taxon>
        <taxon>Conexibacteraceae</taxon>
        <taxon>Conexibacter</taxon>
    </lineage>
</organism>
<comment type="similarity">
    <text evidence="1">Belongs to the ATP-dependent AMP-binding enzyme family.</text>
</comment>
<gene>
    <name evidence="5" type="ordered locus">Cwoe_1008</name>
</gene>
<dbReference type="EMBL" id="CP001854">
    <property type="protein sequence ID" value="ADB49441.1"/>
    <property type="molecule type" value="Genomic_DNA"/>
</dbReference>
<dbReference type="PANTHER" id="PTHR43201:SF5">
    <property type="entry name" value="MEDIUM-CHAIN ACYL-COA LIGASE ACSF2, MITOCHONDRIAL"/>
    <property type="match status" value="1"/>
</dbReference>
<reference evidence="6" key="2">
    <citation type="submission" date="2010-01" db="EMBL/GenBank/DDBJ databases">
        <title>The complete genome of Conexibacter woesei DSM 14684.</title>
        <authorList>
            <consortium name="US DOE Joint Genome Institute (JGI-PGF)"/>
            <person name="Lucas S."/>
            <person name="Copeland A."/>
            <person name="Lapidus A."/>
            <person name="Glavina del Rio T."/>
            <person name="Dalin E."/>
            <person name="Tice H."/>
            <person name="Bruce D."/>
            <person name="Goodwin L."/>
            <person name="Pitluck S."/>
            <person name="Kyrpides N."/>
            <person name="Mavromatis K."/>
            <person name="Ivanova N."/>
            <person name="Mikhailova N."/>
            <person name="Chertkov O."/>
            <person name="Brettin T."/>
            <person name="Detter J.C."/>
            <person name="Han C."/>
            <person name="Larimer F."/>
            <person name="Land M."/>
            <person name="Hauser L."/>
            <person name="Markowitz V."/>
            <person name="Cheng J.-F."/>
            <person name="Hugenholtz P."/>
            <person name="Woyke T."/>
            <person name="Wu D."/>
            <person name="Pukall R."/>
            <person name="Steenblock K."/>
            <person name="Schneider S."/>
            <person name="Klenk H.-P."/>
            <person name="Eisen J.A."/>
        </authorList>
    </citation>
    <scope>NUCLEOTIDE SEQUENCE [LARGE SCALE GENOMIC DNA]</scope>
    <source>
        <strain evidence="6">DSM 14684 / CIP 108061 / JCM 11494 / NBRC 100937 / ID131577</strain>
    </source>
</reference>
<dbReference type="HOGENOM" id="CLU_000022_59_0_11"/>
<evidence type="ECO:0000256" key="1">
    <source>
        <dbReference type="ARBA" id="ARBA00006432"/>
    </source>
</evidence>
<dbReference type="OrthoDB" id="5240965at2"/>
<dbReference type="Pfam" id="PF13193">
    <property type="entry name" value="AMP-binding_C"/>
    <property type="match status" value="1"/>
</dbReference>
<proteinExistence type="inferred from homology"/>
<dbReference type="InterPro" id="IPR042099">
    <property type="entry name" value="ANL_N_sf"/>
</dbReference>
<dbReference type="Gene3D" id="3.40.50.12780">
    <property type="entry name" value="N-terminal domain of ligase-like"/>
    <property type="match status" value="1"/>
</dbReference>